<keyword evidence="5" id="KW-0653">Protein transport</keyword>
<dbReference type="GO" id="GO:0043190">
    <property type="term" value="C:ATP-binding cassette (ABC) transporter complex"/>
    <property type="evidence" value="ECO:0007669"/>
    <property type="project" value="InterPro"/>
</dbReference>
<dbReference type="InterPro" id="IPR030678">
    <property type="entry name" value="Peptide/Ni-bd"/>
</dbReference>
<feature type="domain" description="Solute-binding protein family 5" evidence="7">
    <location>
        <begin position="76"/>
        <end position="468"/>
    </location>
</feature>
<comment type="caution">
    <text evidence="8">The sequence shown here is derived from an EMBL/GenBank/DDBJ whole genome shotgun (WGS) entry which is preliminary data.</text>
</comment>
<name>A0A417ZDE5_9LACO</name>
<organism evidence="8 9">
    <name type="scientific">Bombilactobacillus bombi</name>
    <dbReference type="NCBI Taxonomy" id="1303590"/>
    <lineage>
        <taxon>Bacteria</taxon>
        <taxon>Bacillati</taxon>
        <taxon>Bacillota</taxon>
        <taxon>Bacilli</taxon>
        <taxon>Lactobacillales</taxon>
        <taxon>Lactobacillaceae</taxon>
        <taxon>Bombilactobacillus</taxon>
    </lineage>
</organism>
<evidence type="ECO:0000256" key="5">
    <source>
        <dbReference type="ARBA" id="ARBA00022856"/>
    </source>
</evidence>
<dbReference type="PANTHER" id="PTHR30290:SF10">
    <property type="entry name" value="PERIPLASMIC OLIGOPEPTIDE-BINDING PROTEIN-RELATED"/>
    <property type="match status" value="1"/>
</dbReference>
<evidence type="ECO:0000256" key="1">
    <source>
        <dbReference type="ARBA" id="ARBA00004196"/>
    </source>
</evidence>
<dbReference type="Pfam" id="PF00496">
    <property type="entry name" value="SBP_bac_5"/>
    <property type="match status" value="1"/>
</dbReference>
<evidence type="ECO:0000313" key="9">
    <source>
        <dbReference type="Proteomes" id="UP000284822"/>
    </source>
</evidence>
<dbReference type="EMBL" id="QOCS01000001">
    <property type="protein sequence ID" value="RHW48847.1"/>
    <property type="molecule type" value="Genomic_DNA"/>
</dbReference>
<evidence type="ECO:0000256" key="3">
    <source>
        <dbReference type="ARBA" id="ARBA00022448"/>
    </source>
</evidence>
<dbReference type="FunFam" id="3.10.105.10:FF:000001">
    <property type="entry name" value="Oligopeptide ABC transporter, oligopeptide-binding protein"/>
    <property type="match status" value="1"/>
</dbReference>
<dbReference type="Gene3D" id="3.40.190.10">
    <property type="entry name" value="Periplasmic binding protein-like II"/>
    <property type="match status" value="1"/>
</dbReference>
<dbReference type="RefSeq" id="WP_118909864.1">
    <property type="nucleotide sequence ID" value="NZ_QOCS01000001.1"/>
</dbReference>
<keyword evidence="5" id="KW-0571">Peptide transport</keyword>
<keyword evidence="4 6" id="KW-0732">Signal</keyword>
<comment type="subcellular location">
    <subcellularLocation>
        <location evidence="1">Cell envelope</location>
    </subcellularLocation>
</comment>
<dbReference type="PIRSF" id="PIRSF002741">
    <property type="entry name" value="MppA"/>
    <property type="match status" value="1"/>
</dbReference>
<keyword evidence="3" id="KW-0813">Transport</keyword>
<proteinExistence type="inferred from homology"/>
<evidence type="ECO:0000259" key="7">
    <source>
        <dbReference type="Pfam" id="PF00496"/>
    </source>
</evidence>
<feature type="chain" id="PRO_5039408918" evidence="6">
    <location>
        <begin position="22"/>
        <end position="547"/>
    </location>
</feature>
<dbReference type="FunFam" id="3.90.76.10:FF:000001">
    <property type="entry name" value="Oligopeptide ABC transporter substrate-binding protein"/>
    <property type="match status" value="1"/>
</dbReference>
<dbReference type="GO" id="GO:0015833">
    <property type="term" value="P:peptide transport"/>
    <property type="evidence" value="ECO:0007669"/>
    <property type="project" value="UniProtKB-KW"/>
</dbReference>
<dbReference type="PANTHER" id="PTHR30290">
    <property type="entry name" value="PERIPLASMIC BINDING COMPONENT OF ABC TRANSPORTER"/>
    <property type="match status" value="1"/>
</dbReference>
<sequence length="547" mass="61433">MQFKKLFVASVTALLSASVLVGCSSSTSKSQVPKDTIRISEKDVISTMDPSLNTDMIGAQNINNTMDGLYRYHGKELQPAIATNIVKPTNNGLTYTFKLRKTARWSNGDPVTADDFVFAWRRTVDPKTKSASSYLFEGITNAKDITSGVKAANTLGVKALDKHTFQVNLEKPIPYLSALMTSPTFFPQNQKIVKKWGQKFGTNSKTLVSNGPYKLVNWNGTNNSWTEVKNDKYWNAKNVQVRKIQYQVVKDSSTALNLYQSNKLDRVLLTGDISKQMRGNKHYSVIKQNSTYYIELNQKRHSFFKNQKIRQALSLAINRKQLTQKIVGSGTVATNTFNASNMAFDPKDKNKDFTAETNKTAKATATYNLTKAKQLWKEGLKETGQNNKQLHFTLLGDDLEISKQQDEFIQNQLEKLPGLKVSLSNIPFKSRIARAQSGNFDMVVTAWSADFPDPINFLTLFTTNSSYNDGKWSNAEYDRFVNKALNEDANTPSARWEDMKAAQNIANEQVAAIPLYQNGQSFMTHPRVKGVDFGPSGDYNMVSIRIK</sequence>
<evidence type="ECO:0000256" key="4">
    <source>
        <dbReference type="ARBA" id="ARBA00022729"/>
    </source>
</evidence>
<dbReference type="PROSITE" id="PS51257">
    <property type="entry name" value="PROKAR_LIPOPROTEIN"/>
    <property type="match status" value="1"/>
</dbReference>
<dbReference type="Gene3D" id="3.90.76.10">
    <property type="entry name" value="Dipeptide-binding Protein, Domain 1"/>
    <property type="match status" value="1"/>
</dbReference>
<dbReference type="GO" id="GO:1904680">
    <property type="term" value="F:peptide transmembrane transporter activity"/>
    <property type="evidence" value="ECO:0007669"/>
    <property type="project" value="TreeGrafter"/>
</dbReference>
<comment type="similarity">
    <text evidence="2">Belongs to the bacterial solute-binding protein 5 family.</text>
</comment>
<gene>
    <name evidence="8" type="ORF">DS832_00205</name>
</gene>
<dbReference type="InterPro" id="IPR039424">
    <property type="entry name" value="SBP_5"/>
</dbReference>
<evidence type="ECO:0000256" key="6">
    <source>
        <dbReference type="SAM" id="SignalP"/>
    </source>
</evidence>
<dbReference type="AlphaFoldDB" id="A0A417ZDE5"/>
<dbReference type="CDD" id="cd08504">
    <property type="entry name" value="PBP2_OppA"/>
    <property type="match status" value="1"/>
</dbReference>
<feature type="signal peptide" evidence="6">
    <location>
        <begin position="1"/>
        <end position="21"/>
    </location>
</feature>
<accession>A0A417ZDE5</accession>
<evidence type="ECO:0000313" key="8">
    <source>
        <dbReference type="EMBL" id="RHW48847.1"/>
    </source>
</evidence>
<protein>
    <submittedName>
        <fullName evidence="8">Peptide ABC transporter substrate-binding protein</fullName>
    </submittedName>
</protein>
<reference evidence="8 9" key="1">
    <citation type="submission" date="2018-07" db="EMBL/GenBank/DDBJ databases">
        <title>Genome sequences of six Lactobacillus spp. isolated from bumble bee guts.</title>
        <authorList>
            <person name="Motta E.V.S."/>
            <person name="Moran N.A."/>
        </authorList>
    </citation>
    <scope>NUCLEOTIDE SEQUENCE [LARGE SCALE GENOMIC DNA]</scope>
    <source>
        <strain evidence="8 9">LV-8.1</strain>
    </source>
</reference>
<evidence type="ECO:0000256" key="2">
    <source>
        <dbReference type="ARBA" id="ARBA00005695"/>
    </source>
</evidence>
<dbReference type="Proteomes" id="UP000284822">
    <property type="component" value="Unassembled WGS sequence"/>
</dbReference>
<dbReference type="Gene3D" id="3.10.105.10">
    <property type="entry name" value="Dipeptide-binding Protein, Domain 3"/>
    <property type="match status" value="1"/>
</dbReference>
<dbReference type="InterPro" id="IPR000914">
    <property type="entry name" value="SBP_5_dom"/>
</dbReference>
<dbReference type="SUPFAM" id="SSF53850">
    <property type="entry name" value="Periplasmic binding protein-like II"/>
    <property type="match status" value="1"/>
</dbReference>
<dbReference type="GO" id="GO:0030288">
    <property type="term" value="C:outer membrane-bounded periplasmic space"/>
    <property type="evidence" value="ECO:0007669"/>
    <property type="project" value="UniProtKB-ARBA"/>
</dbReference>